<proteinExistence type="predicted"/>
<dbReference type="EMBL" id="JOTN01000044">
    <property type="protein sequence ID" value="KEK17138.1"/>
    <property type="molecule type" value="Genomic_DNA"/>
</dbReference>
<keyword evidence="3" id="KW-1185">Reference proteome</keyword>
<evidence type="ECO:0000259" key="1">
    <source>
        <dbReference type="Pfam" id="PF01844"/>
    </source>
</evidence>
<gene>
    <name evidence="2" type="ORF">BAMA_18410</name>
</gene>
<dbReference type="Proteomes" id="UP000027822">
    <property type="component" value="Unassembled WGS sequence"/>
</dbReference>
<dbReference type="AlphaFoldDB" id="A0A073K4D3"/>
<feature type="domain" description="HNH" evidence="1">
    <location>
        <begin position="48"/>
        <end position="103"/>
    </location>
</feature>
<name>A0A073K4D3_9BACI</name>
<dbReference type="Pfam" id="PF01844">
    <property type="entry name" value="HNH"/>
    <property type="match status" value="1"/>
</dbReference>
<accession>A0A073K4D3</accession>
<reference evidence="2 3" key="1">
    <citation type="submission" date="2014-06" db="EMBL/GenBank/DDBJ databases">
        <title>Draft genome sequence of Bacillus manliponensis JCM 15802 (MCCC 1A00708).</title>
        <authorList>
            <person name="Lai Q."/>
            <person name="Liu Y."/>
            <person name="Shao Z."/>
        </authorList>
    </citation>
    <scope>NUCLEOTIDE SEQUENCE [LARGE SCALE GENOMIC DNA]</scope>
    <source>
        <strain evidence="2 3">JCM 15802</strain>
    </source>
</reference>
<dbReference type="GO" id="GO:0004519">
    <property type="term" value="F:endonuclease activity"/>
    <property type="evidence" value="ECO:0007669"/>
    <property type="project" value="InterPro"/>
</dbReference>
<dbReference type="eggNOG" id="COG3183">
    <property type="taxonomic scope" value="Bacteria"/>
</dbReference>
<dbReference type="CDD" id="cd00085">
    <property type="entry name" value="HNHc"/>
    <property type="match status" value="1"/>
</dbReference>
<sequence>MVEEDITSELAQEDSFYTEGAATVYYGTRYERDVRNRSMAIEIHGCSCVVCGFDFEKVYGERGKGFIEVHHVKPLSMLESVVEINPKEDLVPVCSNCHRMIHRKKDEILTVEELRAIIQS</sequence>
<evidence type="ECO:0000313" key="3">
    <source>
        <dbReference type="Proteomes" id="UP000027822"/>
    </source>
</evidence>
<dbReference type="STRING" id="574376.BAMA_18410"/>
<dbReference type="InterPro" id="IPR003615">
    <property type="entry name" value="HNH_nuc"/>
</dbReference>
<dbReference type="InterPro" id="IPR002711">
    <property type="entry name" value="HNH"/>
</dbReference>
<protein>
    <recommendedName>
        <fullName evidence="1">HNH domain-containing protein</fullName>
    </recommendedName>
</protein>
<dbReference type="GO" id="GO:0008270">
    <property type="term" value="F:zinc ion binding"/>
    <property type="evidence" value="ECO:0007669"/>
    <property type="project" value="InterPro"/>
</dbReference>
<evidence type="ECO:0000313" key="2">
    <source>
        <dbReference type="EMBL" id="KEK17138.1"/>
    </source>
</evidence>
<dbReference type="GO" id="GO:0003676">
    <property type="term" value="F:nucleic acid binding"/>
    <property type="evidence" value="ECO:0007669"/>
    <property type="project" value="InterPro"/>
</dbReference>
<organism evidence="2 3">
    <name type="scientific">Bacillus manliponensis</name>
    <dbReference type="NCBI Taxonomy" id="574376"/>
    <lineage>
        <taxon>Bacteria</taxon>
        <taxon>Bacillati</taxon>
        <taxon>Bacillota</taxon>
        <taxon>Bacilli</taxon>
        <taxon>Bacillales</taxon>
        <taxon>Bacillaceae</taxon>
        <taxon>Bacillus</taxon>
        <taxon>Bacillus cereus group</taxon>
    </lineage>
</organism>
<comment type="caution">
    <text evidence="2">The sequence shown here is derived from an EMBL/GenBank/DDBJ whole genome shotgun (WGS) entry which is preliminary data.</text>
</comment>
<dbReference type="Gene3D" id="1.10.30.50">
    <property type="match status" value="1"/>
</dbReference>